<organism evidence="2">
    <name type="scientific">marine metagenome</name>
    <dbReference type="NCBI Taxonomy" id="408172"/>
    <lineage>
        <taxon>unclassified sequences</taxon>
        <taxon>metagenomes</taxon>
        <taxon>ecological metagenomes</taxon>
    </lineage>
</organism>
<evidence type="ECO:0000313" key="2">
    <source>
        <dbReference type="EMBL" id="SVE31884.1"/>
    </source>
</evidence>
<sequence>MTTNPEGRNADLFFAIADVVDSYPHLYAQSHWGVLDGRSIEKWFAHFEYNDMRLLNASDCGTKACLAGWTAALSGWHPTLLNVGDDTYLNWAQVAPLPLVASESALARPVSELAAELLGITDREADELFNVRPMSCSGHHRWTGDDLRAIGKGRSVLPPVGTTKQTATPTATGVEQPEAA</sequence>
<dbReference type="EMBL" id="UINC01209048">
    <property type="protein sequence ID" value="SVE31884.1"/>
    <property type="molecule type" value="Genomic_DNA"/>
</dbReference>
<dbReference type="AlphaFoldDB" id="A0A383CIC5"/>
<protein>
    <submittedName>
        <fullName evidence="2">Uncharacterized protein</fullName>
    </submittedName>
</protein>
<feature type="region of interest" description="Disordered" evidence="1">
    <location>
        <begin position="154"/>
        <end position="180"/>
    </location>
</feature>
<gene>
    <name evidence="2" type="ORF">METZ01_LOCUS484738</name>
</gene>
<feature type="compositionally biased region" description="Low complexity" evidence="1">
    <location>
        <begin position="159"/>
        <end position="174"/>
    </location>
</feature>
<reference evidence="2" key="1">
    <citation type="submission" date="2018-05" db="EMBL/GenBank/DDBJ databases">
        <authorList>
            <person name="Lanie J.A."/>
            <person name="Ng W.-L."/>
            <person name="Kazmierczak K.M."/>
            <person name="Andrzejewski T.M."/>
            <person name="Davidsen T.M."/>
            <person name="Wayne K.J."/>
            <person name="Tettelin H."/>
            <person name="Glass J.I."/>
            <person name="Rusch D."/>
            <person name="Podicherti R."/>
            <person name="Tsui H.-C.T."/>
            <person name="Winkler M.E."/>
        </authorList>
    </citation>
    <scope>NUCLEOTIDE SEQUENCE</scope>
</reference>
<evidence type="ECO:0000256" key="1">
    <source>
        <dbReference type="SAM" id="MobiDB-lite"/>
    </source>
</evidence>
<proteinExistence type="predicted"/>
<accession>A0A383CIC5</accession>
<name>A0A383CIC5_9ZZZZ</name>